<dbReference type="AlphaFoldDB" id="W1PK34"/>
<keyword evidence="6" id="KW-0804">Transcription</keyword>
<keyword evidence="11" id="KW-1185">Reference proteome</keyword>
<dbReference type="InterPro" id="IPR036236">
    <property type="entry name" value="Znf_C2H2_sf"/>
</dbReference>
<evidence type="ECO:0000256" key="5">
    <source>
        <dbReference type="ARBA" id="ARBA00023015"/>
    </source>
</evidence>
<protein>
    <recommendedName>
        <fullName evidence="9">C2H2-type domain-containing protein</fullName>
    </recommendedName>
</protein>
<dbReference type="PROSITE" id="PS50157">
    <property type="entry name" value="ZINC_FINGER_C2H2_2"/>
    <property type="match status" value="1"/>
</dbReference>
<evidence type="ECO:0000256" key="8">
    <source>
        <dbReference type="PROSITE-ProRule" id="PRU00042"/>
    </source>
</evidence>
<dbReference type="PROSITE" id="PS00028">
    <property type="entry name" value="ZINC_FINGER_C2H2_1"/>
    <property type="match status" value="1"/>
</dbReference>
<name>W1PK34_AMBTC</name>
<dbReference type="GO" id="GO:0005634">
    <property type="term" value="C:nucleus"/>
    <property type="evidence" value="ECO:0007669"/>
    <property type="project" value="UniProtKB-SubCell"/>
</dbReference>
<comment type="subcellular location">
    <subcellularLocation>
        <location evidence="1">Nucleus</location>
    </subcellularLocation>
</comment>
<evidence type="ECO:0000256" key="1">
    <source>
        <dbReference type="ARBA" id="ARBA00004123"/>
    </source>
</evidence>
<evidence type="ECO:0000256" key="3">
    <source>
        <dbReference type="ARBA" id="ARBA00022771"/>
    </source>
</evidence>
<gene>
    <name evidence="10" type="ORF">AMTR_s00012p00258820</name>
</gene>
<evidence type="ECO:0000313" key="11">
    <source>
        <dbReference type="Proteomes" id="UP000017836"/>
    </source>
</evidence>
<feature type="domain" description="C2H2-type" evidence="9">
    <location>
        <begin position="51"/>
        <end position="78"/>
    </location>
</feature>
<reference evidence="11" key="1">
    <citation type="journal article" date="2013" name="Science">
        <title>The Amborella genome and the evolution of flowering plants.</title>
        <authorList>
            <consortium name="Amborella Genome Project"/>
        </authorList>
    </citation>
    <scope>NUCLEOTIDE SEQUENCE [LARGE SCALE GENOMIC DNA]</scope>
</reference>
<dbReference type="SUPFAM" id="SSF57667">
    <property type="entry name" value="beta-beta-alpha zinc fingers"/>
    <property type="match status" value="1"/>
</dbReference>
<dbReference type="SMART" id="SM00355">
    <property type="entry name" value="ZnF_C2H2"/>
    <property type="match status" value="1"/>
</dbReference>
<evidence type="ECO:0000256" key="7">
    <source>
        <dbReference type="ARBA" id="ARBA00023242"/>
    </source>
</evidence>
<keyword evidence="7" id="KW-0539">Nucleus</keyword>
<dbReference type="InterPro" id="IPR052426">
    <property type="entry name" value="Plant_dev_regulator"/>
</dbReference>
<dbReference type="Pfam" id="PF13912">
    <property type="entry name" value="zf-C2H2_6"/>
    <property type="match status" value="1"/>
</dbReference>
<keyword evidence="4" id="KW-0862">Zinc</keyword>
<keyword evidence="5" id="KW-0805">Transcription regulation</keyword>
<dbReference type="EMBL" id="KI393609">
    <property type="protein sequence ID" value="ERN08021.1"/>
    <property type="molecule type" value="Genomic_DNA"/>
</dbReference>
<dbReference type="PANTHER" id="PTHR45801">
    <property type="entry name" value="OS07G0101800 PROTEIN"/>
    <property type="match status" value="1"/>
</dbReference>
<keyword evidence="3 8" id="KW-0863">Zinc-finger</keyword>
<dbReference type="OrthoDB" id="1708403at2759"/>
<evidence type="ECO:0000313" key="10">
    <source>
        <dbReference type="EMBL" id="ERN08021.1"/>
    </source>
</evidence>
<dbReference type="GO" id="GO:0008270">
    <property type="term" value="F:zinc ion binding"/>
    <property type="evidence" value="ECO:0007669"/>
    <property type="project" value="UniProtKB-KW"/>
</dbReference>
<dbReference type="eggNOG" id="ENOG502QUGK">
    <property type="taxonomic scope" value="Eukaryota"/>
</dbReference>
<dbReference type="InterPro" id="IPR013087">
    <property type="entry name" value="Znf_C2H2_type"/>
</dbReference>
<dbReference type="PANTHER" id="PTHR45801:SF107">
    <property type="entry name" value="TRANSCRIPTIONAL REGULATOR SUPERMAN-LIKE"/>
    <property type="match status" value="1"/>
</dbReference>
<sequence>MEQTRYWMWTRRKFMASSGNRAANYDSWEEQAFAEDSAGPLGGFIWPPRSYSCTFCKREFRSAQALGGHMNVHRRDRARLRQSPSPHSETQSLLNQYPSEPCTLTYPNPNFSPSLSSTEVSGPSNSCCKANCSHMNLGSPPAGLSISSFSSSAVVMPQQKHKASFASSPPLISESLDVEVLSLTGSKHKLELSGLPKIDAHKIKEHRNFDGLEKLDPEASLPNMFKKRRVWEDDEDRESGESLTRKRSKKCEFFPYVAGLFTKTASAVEELDLELRLGSKPSRLKRS</sequence>
<evidence type="ECO:0000256" key="4">
    <source>
        <dbReference type="ARBA" id="ARBA00022833"/>
    </source>
</evidence>
<dbReference type="Proteomes" id="UP000017836">
    <property type="component" value="Unassembled WGS sequence"/>
</dbReference>
<dbReference type="HOGENOM" id="CLU_068782_0_0_1"/>
<organism evidence="10 11">
    <name type="scientific">Amborella trichopoda</name>
    <dbReference type="NCBI Taxonomy" id="13333"/>
    <lineage>
        <taxon>Eukaryota</taxon>
        <taxon>Viridiplantae</taxon>
        <taxon>Streptophyta</taxon>
        <taxon>Embryophyta</taxon>
        <taxon>Tracheophyta</taxon>
        <taxon>Spermatophyta</taxon>
        <taxon>Magnoliopsida</taxon>
        <taxon>Amborellales</taxon>
        <taxon>Amborellaceae</taxon>
        <taxon>Amborella</taxon>
    </lineage>
</organism>
<evidence type="ECO:0000256" key="6">
    <source>
        <dbReference type="ARBA" id="ARBA00023163"/>
    </source>
</evidence>
<dbReference type="Gene3D" id="3.30.160.60">
    <property type="entry name" value="Classic Zinc Finger"/>
    <property type="match status" value="1"/>
</dbReference>
<accession>W1PK34</accession>
<keyword evidence="2" id="KW-0479">Metal-binding</keyword>
<dbReference type="Gramene" id="ERN08021">
    <property type="protein sequence ID" value="ERN08021"/>
    <property type="gene ID" value="AMTR_s00012p00258820"/>
</dbReference>
<evidence type="ECO:0000256" key="2">
    <source>
        <dbReference type="ARBA" id="ARBA00022723"/>
    </source>
</evidence>
<proteinExistence type="predicted"/>
<evidence type="ECO:0000259" key="9">
    <source>
        <dbReference type="PROSITE" id="PS50157"/>
    </source>
</evidence>